<sequence length="250" mass="27689">MADTSWHPAMTAGLQAMHQRDDAYFSNLMQSPYLPTRSRLFAAFRQPMSKVRYILIGEGPYPREESATGVCFMDGAVSRLWSEDGSGLSKKVNRATSLRNFIKMLLVAAGALDPAHTSGSALQKVASSATNAHSPWIQQLAELQQHLHEQGFLLLNASLVFRPDVAPAKDGKAWQPFLQEVLIAMAAHAAQSGTELPSLILWGKIAEQLRQIPAAADFPHIIAEHPYNLSFIRNETMQQLFQPMHLLRSC</sequence>
<comment type="caution">
    <text evidence="1">The sequence shown here is derived from an EMBL/GenBank/DDBJ whole genome shotgun (WGS) entry which is preliminary data.</text>
</comment>
<reference evidence="1 2" key="1">
    <citation type="submission" date="2020-08" db="EMBL/GenBank/DDBJ databases">
        <title>Novel species isolated from subtropical streams in China.</title>
        <authorList>
            <person name="Lu H."/>
        </authorList>
    </citation>
    <scope>NUCLEOTIDE SEQUENCE [LARGE SCALE GENOMIC DNA]</scope>
    <source>
        <strain evidence="1 2">FT31W</strain>
    </source>
</reference>
<gene>
    <name evidence="1" type="ORF">H8K27_12915</name>
</gene>
<dbReference type="Proteomes" id="UP000613113">
    <property type="component" value="Unassembled WGS sequence"/>
</dbReference>
<accession>A0ABR6YQ57</accession>
<dbReference type="PANTHER" id="PTHR11264">
    <property type="entry name" value="URACIL-DNA GLYCOSYLASE"/>
    <property type="match status" value="1"/>
</dbReference>
<dbReference type="Gene3D" id="3.40.470.10">
    <property type="entry name" value="Uracil-DNA glycosylase-like domain"/>
    <property type="match status" value="1"/>
</dbReference>
<keyword evidence="2" id="KW-1185">Reference proteome</keyword>
<dbReference type="PANTHER" id="PTHR11264:SF8">
    <property type="entry name" value="URACIL-DNA GLYCOSYLASE-LIKE DOMAIN-CONTAINING PROTEIN"/>
    <property type="match status" value="1"/>
</dbReference>
<name>A0ABR6YQ57_9BURK</name>
<dbReference type="SUPFAM" id="SSF52141">
    <property type="entry name" value="Uracil-DNA glycosylase-like"/>
    <property type="match status" value="1"/>
</dbReference>
<dbReference type="InterPro" id="IPR002043">
    <property type="entry name" value="UDG_fam1"/>
</dbReference>
<organism evidence="1 2">
    <name type="scientific">Undibacterium griseum</name>
    <dbReference type="NCBI Taxonomy" id="2762295"/>
    <lineage>
        <taxon>Bacteria</taxon>
        <taxon>Pseudomonadati</taxon>
        <taxon>Pseudomonadota</taxon>
        <taxon>Betaproteobacteria</taxon>
        <taxon>Burkholderiales</taxon>
        <taxon>Oxalobacteraceae</taxon>
        <taxon>Undibacterium</taxon>
    </lineage>
</organism>
<protein>
    <submittedName>
        <fullName evidence="1">Uracil-DNA glycosylase</fullName>
    </submittedName>
</protein>
<dbReference type="InterPro" id="IPR036895">
    <property type="entry name" value="Uracil-DNA_glycosylase-like_sf"/>
</dbReference>
<evidence type="ECO:0000313" key="2">
    <source>
        <dbReference type="Proteomes" id="UP000613113"/>
    </source>
</evidence>
<proteinExistence type="predicted"/>
<evidence type="ECO:0000313" key="1">
    <source>
        <dbReference type="EMBL" id="MBC3886035.1"/>
    </source>
</evidence>
<dbReference type="EMBL" id="JACOGC010000005">
    <property type="protein sequence ID" value="MBC3886035.1"/>
    <property type="molecule type" value="Genomic_DNA"/>
</dbReference>